<reference evidence="10 11" key="1">
    <citation type="submission" date="2016-09" db="EMBL/GenBank/DDBJ databases">
        <title>Extensive genetic diversity and differential bi-allelic expression allows diatom success in the polar Southern Ocean.</title>
        <authorList>
            <consortium name="DOE Joint Genome Institute"/>
            <person name="Mock T."/>
            <person name="Otillar R.P."/>
            <person name="Strauss J."/>
            <person name="Dupont C."/>
            <person name="Frickenhaus S."/>
            <person name="Maumus F."/>
            <person name="Mcmullan M."/>
            <person name="Sanges R."/>
            <person name="Schmutz J."/>
            <person name="Toseland A."/>
            <person name="Valas R."/>
            <person name="Veluchamy A."/>
            <person name="Ward B.J."/>
            <person name="Allen A."/>
            <person name="Barry K."/>
            <person name="Falciatore A."/>
            <person name="Ferrante M."/>
            <person name="Fortunato A.E."/>
            <person name="Gloeckner G."/>
            <person name="Gruber A."/>
            <person name="Hipkin R."/>
            <person name="Janech M."/>
            <person name="Kroth P."/>
            <person name="Leese F."/>
            <person name="Lindquist E."/>
            <person name="Lyon B.R."/>
            <person name="Martin J."/>
            <person name="Mayer C."/>
            <person name="Parker M."/>
            <person name="Quesneville H."/>
            <person name="Raymond J."/>
            <person name="Uhlig C."/>
            <person name="Valentin K.U."/>
            <person name="Worden A.Z."/>
            <person name="Armbrust E.V."/>
            <person name="Bowler C."/>
            <person name="Green B."/>
            <person name="Moulton V."/>
            <person name="Van Oosterhout C."/>
            <person name="Grigoriev I."/>
        </authorList>
    </citation>
    <scope>NUCLEOTIDE SEQUENCE [LARGE SCALE GENOMIC DNA]</scope>
    <source>
        <strain evidence="10 11">CCMP1102</strain>
    </source>
</reference>
<feature type="domain" description="Peptidase M13 C-terminal" evidence="8">
    <location>
        <begin position="126"/>
        <end position="326"/>
    </location>
</feature>
<evidence type="ECO:0000259" key="9">
    <source>
        <dbReference type="Pfam" id="PF05649"/>
    </source>
</evidence>
<keyword evidence="6" id="KW-0862">Zinc</keyword>
<keyword evidence="7" id="KW-0482">Metalloprotease</keyword>
<dbReference type="PROSITE" id="PS51885">
    <property type="entry name" value="NEPRILYSIN"/>
    <property type="match status" value="1"/>
</dbReference>
<dbReference type="InParanoid" id="A0A1E7FSK5"/>
<accession>A0A1E7FSK5</accession>
<dbReference type="Proteomes" id="UP000095751">
    <property type="component" value="Unassembled WGS sequence"/>
</dbReference>
<evidence type="ECO:0000256" key="3">
    <source>
        <dbReference type="ARBA" id="ARBA00022670"/>
    </source>
</evidence>
<evidence type="ECO:0000256" key="2">
    <source>
        <dbReference type="ARBA" id="ARBA00007357"/>
    </source>
</evidence>
<evidence type="ECO:0000313" key="10">
    <source>
        <dbReference type="EMBL" id="OEU21118.1"/>
    </source>
</evidence>
<evidence type="ECO:0000259" key="8">
    <source>
        <dbReference type="Pfam" id="PF01431"/>
    </source>
</evidence>
<dbReference type="KEGG" id="fcy:FRACYDRAFT_267868"/>
<comment type="similarity">
    <text evidence="2">Belongs to the peptidase M13 family.</text>
</comment>
<sequence length="329" mass="37676">MSYTENALGDALGKMYCEKYFDENCKSRAFAMVESVRAALEERLKEVTWMTADDTRKAALQKMSNFKIKIGYPDEWIDYSTMSIEEGLPFVSLVISSKKFDHKREMKEMNAPTNRIKWEMTPQTINAYYHPSLNEIVFPAAILQPPFFNMDADDAVNYGAIGAIVGHEMTHGFDDQGCKYDFEGNMKDWWTEKDKTEYEKRVQVMVDQANEFEVEGQKVQGKLTCGENIADLGGLRLSYRALLATPNFDDTKLIGGFTPTQRFFLAWGTGWRQNIGKERALQLLTLDPHGPNEMRANSPLSNISEFHQAFGVKKGDPMYKELETRVDIW</sequence>
<name>A0A1E7FSK5_9STRA</name>
<dbReference type="GO" id="GO:0004222">
    <property type="term" value="F:metalloendopeptidase activity"/>
    <property type="evidence" value="ECO:0007669"/>
    <property type="project" value="InterPro"/>
</dbReference>
<dbReference type="SUPFAM" id="SSF55486">
    <property type="entry name" value="Metalloproteases ('zincins'), catalytic domain"/>
    <property type="match status" value="1"/>
</dbReference>
<comment type="cofactor">
    <cofactor evidence="1">
        <name>Zn(2+)</name>
        <dbReference type="ChEBI" id="CHEBI:29105"/>
    </cofactor>
</comment>
<gene>
    <name evidence="10" type="ORF">FRACYDRAFT_267868</name>
</gene>
<dbReference type="OrthoDB" id="6475849at2759"/>
<protein>
    <submittedName>
        <fullName evidence="10">Zincin</fullName>
    </submittedName>
</protein>
<dbReference type="GO" id="GO:0046872">
    <property type="term" value="F:metal ion binding"/>
    <property type="evidence" value="ECO:0007669"/>
    <property type="project" value="UniProtKB-KW"/>
</dbReference>
<keyword evidence="5" id="KW-0378">Hydrolase</keyword>
<keyword evidence="4" id="KW-0479">Metal-binding</keyword>
<proteinExistence type="inferred from homology"/>
<dbReference type="PRINTS" id="PR00786">
    <property type="entry name" value="NEPRILYSIN"/>
</dbReference>
<keyword evidence="11" id="KW-1185">Reference proteome</keyword>
<organism evidence="10 11">
    <name type="scientific">Fragilariopsis cylindrus CCMP1102</name>
    <dbReference type="NCBI Taxonomy" id="635003"/>
    <lineage>
        <taxon>Eukaryota</taxon>
        <taxon>Sar</taxon>
        <taxon>Stramenopiles</taxon>
        <taxon>Ochrophyta</taxon>
        <taxon>Bacillariophyta</taxon>
        <taxon>Bacillariophyceae</taxon>
        <taxon>Bacillariophycidae</taxon>
        <taxon>Bacillariales</taxon>
        <taxon>Bacillariaceae</taxon>
        <taxon>Fragilariopsis</taxon>
    </lineage>
</organism>
<dbReference type="AlphaFoldDB" id="A0A1E7FSK5"/>
<evidence type="ECO:0000256" key="5">
    <source>
        <dbReference type="ARBA" id="ARBA00022801"/>
    </source>
</evidence>
<dbReference type="GO" id="GO:0005886">
    <property type="term" value="C:plasma membrane"/>
    <property type="evidence" value="ECO:0007669"/>
    <property type="project" value="TreeGrafter"/>
</dbReference>
<dbReference type="Pfam" id="PF05649">
    <property type="entry name" value="Peptidase_M13_N"/>
    <property type="match status" value="1"/>
</dbReference>
<evidence type="ECO:0000256" key="4">
    <source>
        <dbReference type="ARBA" id="ARBA00022723"/>
    </source>
</evidence>
<evidence type="ECO:0000256" key="1">
    <source>
        <dbReference type="ARBA" id="ARBA00001947"/>
    </source>
</evidence>
<feature type="domain" description="Peptidase M13 N-terminal" evidence="9">
    <location>
        <begin position="2"/>
        <end position="73"/>
    </location>
</feature>
<dbReference type="GO" id="GO:0016485">
    <property type="term" value="P:protein processing"/>
    <property type="evidence" value="ECO:0007669"/>
    <property type="project" value="TreeGrafter"/>
</dbReference>
<dbReference type="InterPro" id="IPR000718">
    <property type="entry name" value="Peptidase_M13"/>
</dbReference>
<dbReference type="Pfam" id="PF01431">
    <property type="entry name" value="Peptidase_M13"/>
    <property type="match status" value="1"/>
</dbReference>
<dbReference type="CDD" id="cd08662">
    <property type="entry name" value="M13"/>
    <property type="match status" value="1"/>
</dbReference>
<dbReference type="PANTHER" id="PTHR11733:SF167">
    <property type="entry name" value="FI17812P1-RELATED"/>
    <property type="match status" value="1"/>
</dbReference>
<dbReference type="InterPro" id="IPR024079">
    <property type="entry name" value="MetalloPept_cat_dom_sf"/>
</dbReference>
<dbReference type="EMBL" id="KV784354">
    <property type="protein sequence ID" value="OEU21118.1"/>
    <property type="molecule type" value="Genomic_DNA"/>
</dbReference>
<evidence type="ECO:0000256" key="6">
    <source>
        <dbReference type="ARBA" id="ARBA00022833"/>
    </source>
</evidence>
<keyword evidence="3" id="KW-0645">Protease</keyword>
<dbReference type="PANTHER" id="PTHR11733">
    <property type="entry name" value="ZINC METALLOPROTEASE FAMILY M13 NEPRILYSIN-RELATED"/>
    <property type="match status" value="1"/>
</dbReference>
<dbReference type="InterPro" id="IPR008753">
    <property type="entry name" value="Peptidase_M13_N"/>
</dbReference>
<evidence type="ECO:0000256" key="7">
    <source>
        <dbReference type="ARBA" id="ARBA00023049"/>
    </source>
</evidence>
<dbReference type="Gene3D" id="3.40.390.10">
    <property type="entry name" value="Collagenase (Catalytic Domain)"/>
    <property type="match status" value="1"/>
</dbReference>
<evidence type="ECO:0000313" key="11">
    <source>
        <dbReference type="Proteomes" id="UP000095751"/>
    </source>
</evidence>
<dbReference type="InterPro" id="IPR018497">
    <property type="entry name" value="Peptidase_M13_C"/>
</dbReference>